<accession>A0A0G0FXQ5</accession>
<organism evidence="9 10">
    <name type="scientific">Berkelbacteria bacterium GW2011_GWA1_36_9</name>
    <dbReference type="NCBI Taxonomy" id="1618331"/>
    <lineage>
        <taxon>Bacteria</taxon>
        <taxon>Candidatus Berkelbacteria</taxon>
    </lineage>
</organism>
<reference evidence="9 10" key="1">
    <citation type="journal article" date="2015" name="Nature">
        <title>rRNA introns, odd ribosomes, and small enigmatic genomes across a large radiation of phyla.</title>
        <authorList>
            <person name="Brown C.T."/>
            <person name="Hug L.A."/>
            <person name="Thomas B.C."/>
            <person name="Sharon I."/>
            <person name="Castelle C.J."/>
            <person name="Singh A."/>
            <person name="Wilkins M.J."/>
            <person name="Williams K.H."/>
            <person name="Banfield J.F."/>
        </authorList>
    </citation>
    <scope>NUCLEOTIDE SEQUENCE [LARGE SCALE GENOMIC DNA]</scope>
</reference>
<dbReference type="PRINTS" id="PR00344">
    <property type="entry name" value="BCTRLSENSOR"/>
</dbReference>
<feature type="transmembrane region" description="Helical" evidence="7">
    <location>
        <begin position="67"/>
        <end position="89"/>
    </location>
</feature>
<keyword evidence="7" id="KW-0812">Transmembrane</keyword>
<evidence type="ECO:0000256" key="4">
    <source>
        <dbReference type="ARBA" id="ARBA00022679"/>
    </source>
</evidence>
<evidence type="ECO:0000256" key="6">
    <source>
        <dbReference type="SAM" id="Coils"/>
    </source>
</evidence>
<evidence type="ECO:0000256" key="3">
    <source>
        <dbReference type="ARBA" id="ARBA00022553"/>
    </source>
</evidence>
<evidence type="ECO:0000313" key="10">
    <source>
        <dbReference type="Proteomes" id="UP000034508"/>
    </source>
</evidence>
<dbReference type="PROSITE" id="PS50109">
    <property type="entry name" value="HIS_KIN"/>
    <property type="match status" value="1"/>
</dbReference>
<evidence type="ECO:0000313" key="9">
    <source>
        <dbReference type="EMBL" id="KKQ18595.1"/>
    </source>
</evidence>
<dbReference type="InterPro" id="IPR003594">
    <property type="entry name" value="HATPase_dom"/>
</dbReference>
<feature type="transmembrane region" description="Helical" evidence="7">
    <location>
        <begin position="176"/>
        <end position="195"/>
    </location>
</feature>
<dbReference type="PANTHER" id="PTHR43547:SF2">
    <property type="entry name" value="HYBRID SIGNAL TRANSDUCTION HISTIDINE KINASE C"/>
    <property type="match status" value="1"/>
</dbReference>
<keyword evidence="7" id="KW-1133">Transmembrane helix</keyword>
<feature type="coiled-coil region" evidence="6">
    <location>
        <begin position="278"/>
        <end position="312"/>
    </location>
</feature>
<keyword evidence="7" id="KW-0472">Membrane</keyword>
<protein>
    <recommendedName>
        <fullName evidence="2">histidine kinase</fullName>
        <ecNumber evidence="2">2.7.13.3</ecNumber>
    </recommendedName>
</protein>
<proteinExistence type="predicted"/>
<dbReference type="AlphaFoldDB" id="A0A0G0FXQ5"/>
<dbReference type="SUPFAM" id="SSF55874">
    <property type="entry name" value="ATPase domain of HSP90 chaperone/DNA topoisomerase II/histidine kinase"/>
    <property type="match status" value="1"/>
</dbReference>
<dbReference type="SMART" id="SM00387">
    <property type="entry name" value="HATPase_c"/>
    <property type="match status" value="1"/>
</dbReference>
<dbReference type="InterPro" id="IPR005467">
    <property type="entry name" value="His_kinase_dom"/>
</dbReference>
<feature type="transmembrane region" description="Helical" evidence="7">
    <location>
        <begin position="201"/>
        <end position="221"/>
    </location>
</feature>
<dbReference type="EC" id="2.7.13.3" evidence="2"/>
<feature type="transmembrane region" description="Helical" evidence="7">
    <location>
        <begin position="101"/>
        <end position="122"/>
    </location>
</feature>
<evidence type="ECO:0000259" key="8">
    <source>
        <dbReference type="PROSITE" id="PS50109"/>
    </source>
</evidence>
<feature type="transmembrane region" description="Helical" evidence="7">
    <location>
        <begin position="233"/>
        <end position="251"/>
    </location>
</feature>
<evidence type="ECO:0000256" key="1">
    <source>
        <dbReference type="ARBA" id="ARBA00000085"/>
    </source>
</evidence>
<sequence length="559" mass="63294">MDSIKLYFDTVSLFGFCAAIFVGLIIYTRQKRVFSNKIWFLASASAGLWGLFYFLTINATSRDAAVILIKIVHTLGLFVVFFWFYFLLIFLEIDKQRKIKILFSFVSALGVGVLALNFSPWFMKDMVPKYVFNYYIEPGIGYYIYTVYFFALIICGLYLGFASLKRFPGLKATQIKYILIASGIGFLGGANSFILSYNISLPPYLLVLFPIFPLAIVYAMAKTHLFDVKIITAELLTVTMWLFLVAKLFTSTEYQDFIINFGILLSVVVVGVLLIRSVTREVEQREKIEKMAKELEKAYDVEKKANEELQQIDKIKDQFLMITQHDLRKPLTLVKWFLDTLFLGLLGKQTKKTLEEAKRVQIAIESSIEEVNNFLDITQFQMGKGGLTLKPDVELLPVLDGIVKKLEPQAEQKGIYLKLERPHESFAIEADVVKLKAAITNIVDNAIKYTEKGGVEIKIFDSQSSILDEAQIPDFKNSKSIFISVKDTGIGIPPEKIKNLFDNMFQRTEQAQRTTAIGKGIGLYLSSQIIKAHNGKVWAESEGEGKGSTFHIELPISHG</sequence>
<keyword evidence="6" id="KW-0175">Coiled coil</keyword>
<comment type="catalytic activity">
    <reaction evidence="1">
        <text>ATP + protein L-histidine = ADP + protein N-phospho-L-histidine.</text>
        <dbReference type="EC" id="2.7.13.3"/>
    </reaction>
</comment>
<dbReference type="InterPro" id="IPR004358">
    <property type="entry name" value="Sig_transdc_His_kin-like_C"/>
</dbReference>
<keyword evidence="4" id="KW-0808">Transferase</keyword>
<dbReference type="InterPro" id="IPR036890">
    <property type="entry name" value="HATPase_C_sf"/>
</dbReference>
<feature type="domain" description="Histidine kinase" evidence="8">
    <location>
        <begin position="322"/>
        <end position="558"/>
    </location>
</feature>
<dbReference type="PANTHER" id="PTHR43547">
    <property type="entry name" value="TWO-COMPONENT HISTIDINE KINASE"/>
    <property type="match status" value="1"/>
</dbReference>
<evidence type="ECO:0000256" key="5">
    <source>
        <dbReference type="ARBA" id="ARBA00022777"/>
    </source>
</evidence>
<comment type="caution">
    <text evidence="9">The sequence shown here is derived from an EMBL/GenBank/DDBJ whole genome shotgun (WGS) entry which is preliminary data.</text>
</comment>
<dbReference type="GO" id="GO:0000155">
    <property type="term" value="F:phosphorelay sensor kinase activity"/>
    <property type="evidence" value="ECO:0007669"/>
    <property type="project" value="InterPro"/>
</dbReference>
<dbReference type="InterPro" id="IPR036097">
    <property type="entry name" value="HisK_dim/P_sf"/>
</dbReference>
<evidence type="ECO:0000256" key="7">
    <source>
        <dbReference type="SAM" id="Phobius"/>
    </source>
</evidence>
<dbReference type="FunFam" id="3.30.565.10:FF:000006">
    <property type="entry name" value="Sensor histidine kinase WalK"/>
    <property type="match status" value="1"/>
</dbReference>
<evidence type="ECO:0000256" key="2">
    <source>
        <dbReference type="ARBA" id="ARBA00012438"/>
    </source>
</evidence>
<dbReference type="InterPro" id="IPR031621">
    <property type="entry name" value="HisKA_7TM"/>
</dbReference>
<feature type="transmembrane region" description="Helical" evidence="7">
    <location>
        <begin position="142"/>
        <end position="164"/>
    </location>
</feature>
<feature type="transmembrane region" description="Helical" evidence="7">
    <location>
        <begin position="38"/>
        <end position="55"/>
    </location>
</feature>
<keyword evidence="5 9" id="KW-0418">Kinase</keyword>
<gene>
    <name evidence="9" type="ORF">US31_C0003G0024</name>
</gene>
<dbReference type="Gene3D" id="1.10.287.130">
    <property type="match status" value="1"/>
</dbReference>
<dbReference type="Pfam" id="PF02518">
    <property type="entry name" value="HATPase_c"/>
    <property type="match status" value="1"/>
</dbReference>
<feature type="transmembrane region" description="Helical" evidence="7">
    <location>
        <begin position="257"/>
        <end position="275"/>
    </location>
</feature>
<name>A0A0G0FXQ5_9BACT</name>
<keyword evidence="3" id="KW-0597">Phosphoprotein</keyword>
<feature type="transmembrane region" description="Helical" evidence="7">
    <location>
        <begin position="6"/>
        <end position="26"/>
    </location>
</feature>
<dbReference type="Proteomes" id="UP000034508">
    <property type="component" value="Unassembled WGS sequence"/>
</dbReference>
<dbReference type="Gene3D" id="3.30.565.10">
    <property type="entry name" value="Histidine kinase-like ATPase, C-terminal domain"/>
    <property type="match status" value="1"/>
</dbReference>
<dbReference type="EMBL" id="LBSM01000003">
    <property type="protein sequence ID" value="KKQ18595.1"/>
    <property type="molecule type" value="Genomic_DNA"/>
</dbReference>
<dbReference type="Pfam" id="PF16927">
    <property type="entry name" value="HisKA_7TM"/>
    <property type="match status" value="1"/>
</dbReference>
<dbReference type="SUPFAM" id="SSF47384">
    <property type="entry name" value="Homodimeric domain of signal transducing histidine kinase"/>
    <property type="match status" value="1"/>
</dbReference>